<dbReference type="Proteomes" id="UP000008178">
    <property type="component" value="Chromosome"/>
</dbReference>
<name>G2T3E8_ROSHA</name>
<evidence type="ECO:0000256" key="6">
    <source>
        <dbReference type="SAM" id="Phobius"/>
    </source>
</evidence>
<dbReference type="GO" id="GO:0044781">
    <property type="term" value="P:bacterial-type flagellum organization"/>
    <property type="evidence" value="ECO:0007669"/>
    <property type="project" value="InterPro"/>
</dbReference>
<keyword evidence="2" id="KW-1003">Cell membrane</keyword>
<dbReference type="HOGENOM" id="CLU_152430_1_0_9"/>
<sequence length="132" mass="14847">MILLSSSLNSFIQLLGVLLIFLFVLVITYFTTKWIGGYQKVQMSGRSFQVVDTIRIANNKLVQVIKMGDVYLVIAVAKDNVTMLAKLTEEEMGLTEAEICNGKTPGQNGEKGQMTFQETLEKLKEHFPKKQD</sequence>
<dbReference type="KEGG" id="rho:RHOM_07020"/>
<organism evidence="7 8">
    <name type="scientific">Roseburia hominis (strain DSM 16839 / JCM 17582 / NCIMB 14029 / A2-183)</name>
    <dbReference type="NCBI Taxonomy" id="585394"/>
    <lineage>
        <taxon>Bacteria</taxon>
        <taxon>Bacillati</taxon>
        <taxon>Bacillota</taxon>
        <taxon>Clostridia</taxon>
        <taxon>Lachnospirales</taxon>
        <taxon>Lachnospiraceae</taxon>
        <taxon>Roseburia</taxon>
    </lineage>
</organism>
<evidence type="ECO:0000256" key="1">
    <source>
        <dbReference type="ARBA" id="ARBA00004236"/>
    </source>
</evidence>
<dbReference type="STRING" id="585394.RHOM_07020"/>
<proteinExistence type="predicted"/>
<evidence type="ECO:0000256" key="4">
    <source>
        <dbReference type="ARBA" id="ARBA00022989"/>
    </source>
</evidence>
<dbReference type="RefSeq" id="WP_014079558.1">
    <property type="nucleotide sequence ID" value="NC_015977.1"/>
</dbReference>
<keyword evidence="4 6" id="KW-1133">Transmembrane helix</keyword>
<reference evidence="7 8" key="1">
    <citation type="journal article" date="2015" name="Genome Announc.">
        <title>Complete genome sequence of the human gut symbiont Roseburia hominis.</title>
        <authorList>
            <person name="Travis A.J."/>
            <person name="Kelly D."/>
            <person name="Flint H.J."/>
            <person name="Aminov R.I."/>
        </authorList>
    </citation>
    <scope>NUCLEOTIDE SEQUENCE [LARGE SCALE GENOMIC DNA]</scope>
    <source>
        <strain evidence="8">DSM 16839 / JCM 17582 / NCIMB 14029 / A2-183</strain>
    </source>
</reference>
<dbReference type="AlphaFoldDB" id="G2T3E8"/>
<dbReference type="GeneID" id="93723214"/>
<dbReference type="InterPro" id="IPR022781">
    <property type="entry name" value="Flagellar_biosynth_FliO"/>
</dbReference>
<dbReference type="Pfam" id="PF04347">
    <property type="entry name" value="FliO"/>
    <property type="match status" value="1"/>
</dbReference>
<evidence type="ECO:0000313" key="8">
    <source>
        <dbReference type="Proteomes" id="UP000008178"/>
    </source>
</evidence>
<keyword evidence="5 6" id="KW-0472">Membrane</keyword>
<evidence type="ECO:0000256" key="3">
    <source>
        <dbReference type="ARBA" id="ARBA00022692"/>
    </source>
</evidence>
<dbReference type="eggNOG" id="COG3190">
    <property type="taxonomic scope" value="Bacteria"/>
</dbReference>
<evidence type="ECO:0008006" key="9">
    <source>
        <dbReference type="Google" id="ProtNLM"/>
    </source>
</evidence>
<feature type="transmembrane region" description="Helical" evidence="6">
    <location>
        <begin position="12"/>
        <end position="30"/>
    </location>
</feature>
<keyword evidence="3 6" id="KW-0812">Transmembrane</keyword>
<accession>G2T3E8</accession>
<evidence type="ECO:0000313" key="7">
    <source>
        <dbReference type="EMBL" id="AEN96519.1"/>
    </source>
</evidence>
<protein>
    <recommendedName>
        <fullName evidence="9">Flagellar biogenesis protein</fullName>
    </recommendedName>
</protein>
<dbReference type="BioCyc" id="RHOM585394:G1H02-1409-MONOMER"/>
<evidence type="ECO:0000256" key="2">
    <source>
        <dbReference type="ARBA" id="ARBA00022475"/>
    </source>
</evidence>
<gene>
    <name evidence="7" type="ordered locus">RHOM_07020</name>
</gene>
<comment type="subcellular location">
    <subcellularLocation>
        <location evidence="1">Cell membrane</location>
    </subcellularLocation>
</comment>
<dbReference type="GO" id="GO:0016020">
    <property type="term" value="C:membrane"/>
    <property type="evidence" value="ECO:0007669"/>
    <property type="project" value="InterPro"/>
</dbReference>
<dbReference type="EMBL" id="CP003040">
    <property type="protein sequence ID" value="AEN96519.1"/>
    <property type="molecule type" value="Genomic_DNA"/>
</dbReference>
<keyword evidence="8" id="KW-1185">Reference proteome</keyword>
<evidence type="ECO:0000256" key="5">
    <source>
        <dbReference type="ARBA" id="ARBA00023136"/>
    </source>
</evidence>